<dbReference type="STRING" id="1197717.BED41_14835"/>
<proteinExistence type="predicted"/>
<sequence>MTYKILHYINQFFAGVGGEDAADYEPEIKKGAVGPGLQLNNLFHGEAEVVATFICGDNYFATHTGQVLEMFDGALEEFQPDIVIAGPSFYAGRYGLACGNVIKEAAKVLCIPGIAGMNVESPAVEMFRSDVFIIKTGDSARDMKNALEKMTRLARKLLNKEPINGADENGYFHRGFRKNFRLEECGGKRAVDMLLKKMAGEEFISEYIQPIPEKVDPAPCIKDMSKATVALLTTGGMVPAGNPDRIEGSAATKFGVYSMEGLNALEKGKVVSVHGGYDTSFAYEDPNRIVPLDVLRELETNGEIGSVHEFFYSTSGTGASLLNGEAFGRSIAEKLNKAGVDAAIMVST</sequence>
<reference evidence="2" key="1">
    <citation type="submission" date="2016-08" db="EMBL/GenBank/DDBJ databases">
        <title>Complete genome of Cloacibacillus porcorum.</title>
        <authorList>
            <person name="Looft T."/>
            <person name="Bayles D.O."/>
            <person name="Alt D.P."/>
        </authorList>
    </citation>
    <scope>NUCLEOTIDE SEQUENCE [LARGE SCALE GENOMIC DNA]</scope>
    <source>
        <strain evidence="2">CL-84</strain>
    </source>
</reference>
<dbReference type="GO" id="GO:0008168">
    <property type="term" value="F:methyltransferase activity"/>
    <property type="evidence" value="ECO:0007669"/>
    <property type="project" value="UniProtKB-KW"/>
</dbReference>
<protein>
    <submittedName>
        <fullName evidence="2">Beta-aspartate methyltransferase</fullName>
    </submittedName>
</protein>
<dbReference type="InterPro" id="IPR010187">
    <property type="entry name" value="Various_sel_PB"/>
</dbReference>
<evidence type="ECO:0000256" key="1">
    <source>
        <dbReference type="ARBA" id="ARBA00023002"/>
    </source>
</evidence>
<name>A0A1B2I8H3_9BACT</name>
<evidence type="ECO:0000313" key="3">
    <source>
        <dbReference type="Proteomes" id="UP000093044"/>
    </source>
</evidence>
<accession>A0A1B2I8H3</accession>
<dbReference type="AlphaFoldDB" id="A0A1B2I8H3"/>
<gene>
    <name evidence="2" type="ORF">BED41_14835</name>
</gene>
<dbReference type="GO" id="GO:0032259">
    <property type="term" value="P:methylation"/>
    <property type="evidence" value="ECO:0007669"/>
    <property type="project" value="UniProtKB-KW"/>
</dbReference>
<dbReference type="NCBIfam" id="TIGR01918">
    <property type="entry name" value="various_sel_PB"/>
    <property type="match status" value="1"/>
</dbReference>
<keyword evidence="2" id="KW-0489">Methyltransferase</keyword>
<dbReference type="GO" id="GO:0050485">
    <property type="term" value="F:oxidoreductase activity, acting on X-H and Y-H to form an X-Y bond, with a disulfide as acceptor"/>
    <property type="evidence" value="ECO:0007669"/>
    <property type="project" value="InterPro"/>
</dbReference>
<dbReference type="EMBL" id="CP016757">
    <property type="protein sequence ID" value="ANZ46266.1"/>
    <property type="molecule type" value="Genomic_DNA"/>
</dbReference>
<keyword evidence="1" id="KW-0560">Oxidoreductase</keyword>
<keyword evidence="3" id="KW-1185">Reference proteome</keyword>
<dbReference type="Proteomes" id="UP000093044">
    <property type="component" value="Chromosome"/>
</dbReference>
<keyword evidence="2" id="KW-0808">Transferase</keyword>
<organism evidence="2 3">
    <name type="scientific">Cloacibacillus porcorum</name>
    <dbReference type="NCBI Taxonomy" id="1197717"/>
    <lineage>
        <taxon>Bacteria</taxon>
        <taxon>Thermotogati</taxon>
        <taxon>Synergistota</taxon>
        <taxon>Synergistia</taxon>
        <taxon>Synergistales</taxon>
        <taxon>Synergistaceae</taxon>
        <taxon>Cloacibacillus</taxon>
    </lineage>
</organism>
<dbReference type="Pfam" id="PF07355">
    <property type="entry name" value="GRDB"/>
    <property type="match status" value="1"/>
</dbReference>
<evidence type="ECO:0000313" key="2">
    <source>
        <dbReference type="EMBL" id="ANZ46266.1"/>
    </source>
</evidence>
<dbReference type="KEGG" id="cpor:BED41_14835"/>